<evidence type="ECO:0000313" key="2">
    <source>
        <dbReference type="Proteomes" id="UP001139293"/>
    </source>
</evidence>
<dbReference type="RefSeq" id="WP_248948137.1">
    <property type="nucleotide sequence ID" value="NZ_JAKILB010000001.1"/>
</dbReference>
<sequence length="68" mass="7887">MLIRNTKMIDNQPDCKQSDKPSIWLTSKEAMKHFGLSGCELMHKRERGELTFKKQGNAYLYLLTLKGN</sequence>
<name>A0A9X2CG96_9GAMM</name>
<dbReference type="AlphaFoldDB" id="A0A9X2CG96"/>
<proteinExistence type="predicted"/>
<evidence type="ECO:0000313" key="1">
    <source>
        <dbReference type="EMBL" id="MCL1137195.1"/>
    </source>
</evidence>
<organism evidence="1 2">
    <name type="scientific">Shewanella pneumatophori</name>
    <dbReference type="NCBI Taxonomy" id="314092"/>
    <lineage>
        <taxon>Bacteria</taxon>
        <taxon>Pseudomonadati</taxon>
        <taxon>Pseudomonadota</taxon>
        <taxon>Gammaproteobacteria</taxon>
        <taxon>Alteromonadales</taxon>
        <taxon>Shewanellaceae</taxon>
        <taxon>Shewanella</taxon>
    </lineage>
</organism>
<accession>A0A9X2CG96</accession>
<dbReference type="EMBL" id="JAKILB010000001">
    <property type="protein sequence ID" value="MCL1137195.1"/>
    <property type="molecule type" value="Genomic_DNA"/>
</dbReference>
<protein>
    <submittedName>
        <fullName evidence="1">Uncharacterized protein</fullName>
    </submittedName>
</protein>
<keyword evidence="2" id="KW-1185">Reference proteome</keyword>
<gene>
    <name evidence="1" type="ORF">L2740_01225</name>
</gene>
<reference evidence="1" key="1">
    <citation type="submission" date="2022-01" db="EMBL/GenBank/DDBJ databases">
        <title>Whole genome-based taxonomy of the Shewanellaceae.</title>
        <authorList>
            <person name="Martin-Rodriguez A.J."/>
        </authorList>
    </citation>
    <scope>NUCLEOTIDE SEQUENCE</scope>
    <source>
        <strain evidence="1">KCTC 23973</strain>
    </source>
</reference>
<comment type="caution">
    <text evidence="1">The sequence shown here is derived from an EMBL/GenBank/DDBJ whole genome shotgun (WGS) entry which is preliminary data.</text>
</comment>
<dbReference type="Proteomes" id="UP001139293">
    <property type="component" value="Unassembled WGS sequence"/>
</dbReference>